<dbReference type="SUPFAM" id="SSF56672">
    <property type="entry name" value="DNA/RNA polymerases"/>
    <property type="match status" value="1"/>
</dbReference>
<reference evidence="3 4" key="1">
    <citation type="submission" date="2024-02" db="EMBL/GenBank/DDBJ databases">
        <title>High-quality chromosome-scale genome assembly of Pensacola bahiagrass (Paspalum notatum Flugge var. saurae).</title>
        <authorList>
            <person name="Vega J.M."/>
            <person name="Podio M."/>
            <person name="Orjuela J."/>
            <person name="Siena L.A."/>
            <person name="Pessino S.C."/>
            <person name="Combes M.C."/>
            <person name="Mariac C."/>
            <person name="Albertini E."/>
            <person name="Pupilli F."/>
            <person name="Ortiz J.P.A."/>
            <person name="Leblanc O."/>
        </authorList>
    </citation>
    <scope>NUCLEOTIDE SEQUENCE [LARGE SCALE GENOMIC DNA]</scope>
    <source>
        <strain evidence="3">R1</strain>
        <tissue evidence="3">Leaf</tissue>
    </source>
</reference>
<feature type="non-terminal residue" evidence="3">
    <location>
        <position position="1"/>
    </location>
</feature>
<dbReference type="InterPro" id="IPR000477">
    <property type="entry name" value="RT_dom"/>
</dbReference>
<evidence type="ECO:0000256" key="1">
    <source>
        <dbReference type="SAM" id="Phobius"/>
    </source>
</evidence>
<feature type="domain" description="Reverse transcriptase" evidence="2">
    <location>
        <begin position="105"/>
        <end position="314"/>
    </location>
</feature>
<evidence type="ECO:0000313" key="4">
    <source>
        <dbReference type="Proteomes" id="UP001341281"/>
    </source>
</evidence>
<protein>
    <recommendedName>
        <fullName evidence="2">Reverse transcriptase domain-containing protein</fullName>
    </recommendedName>
</protein>
<keyword evidence="4" id="KW-1185">Reference proteome</keyword>
<evidence type="ECO:0000313" key="3">
    <source>
        <dbReference type="EMBL" id="WVZ57475.1"/>
    </source>
</evidence>
<dbReference type="AlphaFoldDB" id="A0AAQ3WCI8"/>
<name>A0AAQ3WCI8_PASNO</name>
<dbReference type="InterPro" id="IPR043502">
    <property type="entry name" value="DNA/RNA_pol_sf"/>
</dbReference>
<evidence type="ECO:0000259" key="2">
    <source>
        <dbReference type="PROSITE" id="PS50878"/>
    </source>
</evidence>
<keyword evidence="1" id="KW-1133">Transmembrane helix</keyword>
<dbReference type="CDD" id="cd01650">
    <property type="entry name" value="RT_nLTR_like"/>
    <property type="match status" value="1"/>
</dbReference>
<accession>A0AAQ3WCI8</accession>
<organism evidence="3 4">
    <name type="scientific">Paspalum notatum var. saurae</name>
    <dbReference type="NCBI Taxonomy" id="547442"/>
    <lineage>
        <taxon>Eukaryota</taxon>
        <taxon>Viridiplantae</taxon>
        <taxon>Streptophyta</taxon>
        <taxon>Embryophyta</taxon>
        <taxon>Tracheophyta</taxon>
        <taxon>Spermatophyta</taxon>
        <taxon>Magnoliopsida</taxon>
        <taxon>Liliopsida</taxon>
        <taxon>Poales</taxon>
        <taxon>Poaceae</taxon>
        <taxon>PACMAD clade</taxon>
        <taxon>Panicoideae</taxon>
        <taxon>Andropogonodae</taxon>
        <taxon>Paspaleae</taxon>
        <taxon>Paspalinae</taxon>
        <taxon>Paspalum</taxon>
    </lineage>
</organism>
<proteinExistence type="predicted"/>
<dbReference type="PANTHER" id="PTHR46890">
    <property type="entry name" value="NON-LTR RETROLELEMENT REVERSE TRANSCRIPTASE-LIKE PROTEIN-RELATED"/>
    <property type="match status" value="1"/>
</dbReference>
<dbReference type="Proteomes" id="UP001341281">
    <property type="component" value="Chromosome 02"/>
</dbReference>
<dbReference type="PROSITE" id="PS50878">
    <property type="entry name" value="RT_POL"/>
    <property type="match status" value="1"/>
</dbReference>
<feature type="transmembrane region" description="Helical" evidence="1">
    <location>
        <begin position="292"/>
        <end position="312"/>
    </location>
</feature>
<dbReference type="Pfam" id="PF00078">
    <property type="entry name" value="RVT_1"/>
    <property type="match status" value="1"/>
</dbReference>
<dbReference type="PANTHER" id="PTHR46890:SF48">
    <property type="entry name" value="RNA-DIRECTED DNA POLYMERASE"/>
    <property type="match status" value="1"/>
</dbReference>
<sequence length="314" mass="35901">RRRNFIRVLKDEEGGVVEGRRLKHFITNHYKCLFSSCSGQRVTDVLQAVKRKVTSSMNEFLLKSFTGEEVEEALNIGDLIDGIPSIFYKRFWALMGEQIKKEVLTVLNGMNMPQRWNETIIVLIPKVRNLEKLKDLRPISLCNLISKVLANRLKVLPDVISPSQSAFVPGRLITDNVLLAYELTHYLKNRRHGNTGLAAIKLDMSKAYDRVEWTFLEKIMLKLGFASSWVDLIMKCVSTVSYRVRINGEYSEQFLQRGLRQGDPLSPYLFILCAEGLSSLLKQAKERGTLQVFVYALGLFVSVISFSLMILWSC</sequence>
<dbReference type="EMBL" id="CP144746">
    <property type="protein sequence ID" value="WVZ57475.1"/>
    <property type="molecule type" value="Genomic_DNA"/>
</dbReference>
<gene>
    <name evidence="3" type="ORF">U9M48_007856</name>
</gene>
<keyword evidence="1" id="KW-0812">Transmembrane</keyword>
<dbReference type="InterPro" id="IPR052343">
    <property type="entry name" value="Retrotransposon-Effector_Assoc"/>
</dbReference>
<keyword evidence="1" id="KW-0472">Membrane</keyword>